<evidence type="ECO:0000313" key="5">
    <source>
        <dbReference type="Proteomes" id="UP000199771"/>
    </source>
</evidence>
<proteinExistence type="predicted"/>
<organism evidence="4 5">
    <name type="scientific">Fontimonas thermophila</name>
    <dbReference type="NCBI Taxonomy" id="1076937"/>
    <lineage>
        <taxon>Bacteria</taxon>
        <taxon>Pseudomonadati</taxon>
        <taxon>Pseudomonadota</taxon>
        <taxon>Gammaproteobacteria</taxon>
        <taxon>Nevskiales</taxon>
        <taxon>Nevskiaceae</taxon>
        <taxon>Fontimonas</taxon>
    </lineage>
</organism>
<keyword evidence="2" id="KW-0472">Membrane</keyword>
<dbReference type="STRING" id="1076937.SAMN04488120_10240"/>
<evidence type="ECO:0008006" key="6">
    <source>
        <dbReference type="Google" id="ProtNLM"/>
    </source>
</evidence>
<gene>
    <name evidence="4" type="ORF">SAMN04488120_10240</name>
</gene>
<evidence type="ECO:0000313" key="4">
    <source>
        <dbReference type="EMBL" id="SFF30438.1"/>
    </source>
</evidence>
<keyword evidence="5" id="KW-1185">Reference proteome</keyword>
<keyword evidence="2" id="KW-0812">Transmembrane</keyword>
<accession>A0A1I2HLN6</accession>
<feature type="compositionally biased region" description="Low complexity" evidence="1">
    <location>
        <begin position="222"/>
        <end position="232"/>
    </location>
</feature>
<dbReference type="AlphaFoldDB" id="A0A1I2HLN6"/>
<evidence type="ECO:0000256" key="3">
    <source>
        <dbReference type="SAM" id="SignalP"/>
    </source>
</evidence>
<reference evidence="4 5" key="1">
    <citation type="submission" date="2016-10" db="EMBL/GenBank/DDBJ databases">
        <authorList>
            <person name="de Groot N.N."/>
        </authorList>
    </citation>
    <scope>NUCLEOTIDE SEQUENCE [LARGE SCALE GENOMIC DNA]</scope>
    <source>
        <strain evidence="4 5">DSM 23609</strain>
    </source>
</reference>
<feature type="region of interest" description="Disordered" evidence="1">
    <location>
        <begin position="212"/>
        <end position="232"/>
    </location>
</feature>
<dbReference type="RefSeq" id="WP_143383597.1">
    <property type="nucleotide sequence ID" value="NZ_FOOC01000002.1"/>
</dbReference>
<evidence type="ECO:0000256" key="1">
    <source>
        <dbReference type="SAM" id="MobiDB-lite"/>
    </source>
</evidence>
<dbReference type="Proteomes" id="UP000199771">
    <property type="component" value="Unassembled WGS sequence"/>
</dbReference>
<feature type="chain" id="PRO_5011687141" description="FimV C-terminal domain-containing protein" evidence="3">
    <location>
        <begin position="29"/>
        <end position="316"/>
    </location>
</feature>
<name>A0A1I2HLN6_9GAMM</name>
<dbReference type="EMBL" id="FOOC01000002">
    <property type="protein sequence ID" value="SFF30438.1"/>
    <property type="molecule type" value="Genomic_DNA"/>
</dbReference>
<feature type="region of interest" description="Disordered" evidence="1">
    <location>
        <begin position="80"/>
        <end position="103"/>
    </location>
</feature>
<sequence>MRNRPGHLQFLRGGIAALGVLLVLPCSATHGHSADPPESPAAAPHTPVLHAAATLDSHARLTRRWTTRLIWTLSTDRLPIVANGKTTPPQPTSSPSEAQPDSQVDAALPVVPRRRAADLVTPQCPEQGCTAVADIHLPAAVIQTSPDENTTSSGDTAASAAADSRKLGDWLVLRIFVEKGLLPLLPLLGLAVLAYVLRQRRQMRAVRAVQAAHHRPAPPPMMATHTAPEPTETPSEVIDFALTPAEEAARQHATELAALRERAAALSTLLADPEQRRRLALVMSYLDLGHLVAARALIEEIERIERSAWQSLFSAQ</sequence>
<keyword evidence="3" id="KW-0732">Signal</keyword>
<feature type="signal peptide" evidence="3">
    <location>
        <begin position="1"/>
        <end position="28"/>
    </location>
</feature>
<feature type="transmembrane region" description="Helical" evidence="2">
    <location>
        <begin position="180"/>
        <end position="197"/>
    </location>
</feature>
<keyword evidence="2" id="KW-1133">Transmembrane helix</keyword>
<protein>
    <recommendedName>
        <fullName evidence="6">FimV C-terminal domain-containing protein</fullName>
    </recommendedName>
</protein>
<evidence type="ECO:0000256" key="2">
    <source>
        <dbReference type="SAM" id="Phobius"/>
    </source>
</evidence>